<accession>A0A512PHK9</accession>
<reference evidence="1 2" key="1">
    <citation type="submission" date="2019-07" db="EMBL/GenBank/DDBJ databases">
        <title>Whole genome shotgun sequence of Cellulomonas soli NBRC 109434.</title>
        <authorList>
            <person name="Hosoyama A."/>
            <person name="Uohara A."/>
            <person name="Ohji S."/>
            <person name="Ichikawa N."/>
        </authorList>
    </citation>
    <scope>NUCLEOTIDE SEQUENCE [LARGE SCALE GENOMIC DNA]</scope>
    <source>
        <strain evidence="1 2">NBRC 109434</strain>
    </source>
</reference>
<name>A0A512PHK9_9CELL</name>
<comment type="caution">
    <text evidence="1">The sequence shown here is derived from an EMBL/GenBank/DDBJ whole genome shotgun (WGS) entry which is preliminary data.</text>
</comment>
<keyword evidence="2" id="KW-1185">Reference proteome</keyword>
<sequence>MAPHVWHSLVAETQFATELALTGLRRLCSVPAGQAADAWGSDDLNYALHVGMYSYASGLERLCKLAIACHGHGTTGQFPRLRGYSHKIGGLLDAVETLSIPESGASARKSAFLARPIDDLDPGLTSMIERFANGAGRYEHLDSLWNDDAEVSTFTEWSALARGLEVSDDVRDLLSLRWAVSRAIESELISDGLECAAGAALDDLDVTFYEPSVSVMLRLFRKVRWVSVILDLATDQQRPGIPVLGEVVSPIFIHSTRDFFSYHVARLGDENVVRSELEGAYERINAREIEDEDAECVEESWRED</sequence>
<gene>
    <name evidence="1" type="ORF">CSO01_33910</name>
</gene>
<proteinExistence type="predicted"/>
<protein>
    <submittedName>
        <fullName evidence="1">Uncharacterized protein</fullName>
    </submittedName>
</protein>
<dbReference type="RefSeq" id="WP_146954452.1">
    <property type="nucleotide sequence ID" value="NZ_BAABBJ010000012.1"/>
</dbReference>
<evidence type="ECO:0000313" key="1">
    <source>
        <dbReference type="EMBL" id="GEP70676.1"/>
    </source>
</evidence>
<dbReference type="AlphaFoldDB" id="A0A512PHK9"/>
<dbReference type="Proteomes" id="UP000321798">
    <property type="component" value="Unassembled WGS sequence"/>
</dbReference>
<organism evidence="1 2">
    <name type="scientific">Cellulomonas soli</name>
    <dbReference type="NCBI Taxonomy" id="931535"/>
    <lineage>
        <taxon>Bacteria</taxon>
        <taxon>Bacillati</taxon>
        <taxon>Actinomycetota</taxon>
        <taxon>Actinomycetes</taxon>
        <taxon>Micrococcales</taxon>
        <taxon>Cellulomonadaceae</taxon>
        <taxon>Cellulomonas</taxon>
    </lineage>
</organism>
<dbReference type="EMBL" id="BKAL01000015">
    <property type="protein sequence ID" value="GEP70676.1"/>
    <property type="molecule type" value="Genomic_DNA"/>
</dbReference>
<evidence type="ECO:0000313" key="2">
    <source>
        <dbReference type="Proteomes" id="UP000321798"/>
    </source>
</evidence>
<dbReference type="OrthoDB" id="4954371at2"/>